<dbReference type="Pfam" id="PF13668">
    <property type="entry name" value="Ferritin_2"/>
    <property type="match status" value="1"/>
</dbReference>
<dbReference type="InterPro" id="IPR009078">
    <property type="entry name" value="Ferritin-like_SF"/>
</dbReference>
<name>A0ABV5MAK1_9ACTN</name>
<dbReference type="SUPFAM" id="SSF47240">
    <property type="entry name" value="Ferritin-like"/>
    <property type="match status" value="1"/>
</dbReference>
<keyword evidence="2" id="KW-1185">Reference proteome</keyword>
<sequence>MTRPEPMQISEAQLKSMTRDLDDLHESTFPEVRRTIADFTPSRRSLLLGAGGAVALGVLAACGDDKDNDATTAAPSAMTSSAAGGAYTGDLKIVALAAALENLAVTAYDGALKRATDGKLGTVPPAVATFVQTARKQHADHAAVWNSVLTKAGKPAITDAPLTITADAVAALDKTASVPDVVKLALGLEDAAAQTYTFATANVSDAGGIMTAATIQPVEAMHAAILNFVLGQYPVPVSFIPVDKAAKPDILTK</sequence>
<dbReference type="InterPro" id="IPR006311">
    <property type="entry name" value="TAT_signal"/>
</dbReference>
<gene>
    <name evidence="1" type="ORF">ACFFTR_22630</name>
</gene>
<evidence type="ECO:0000313" key="1">
    <source>
        <dbReference type="EMBL" id="MFB9445886.1"/>
    </source>
</evidence>
<comment type="caution">
    <text evidence="1">The sequence shown here is derived from an EMBL/GenBank/DDBJ whole genome shotgun (WGS) entry which is preliminary data.</text>
</comment>
<accession>A0ABV5MAK1</accession>
<evidence type="ECO:0000313" key="2">
    <source>
        <dbReference type="Proteomes" id="UP001589608"/>
    </source>
</evidence>
<proteinExistence type="predicted"/>
<dbReference type="Gene3D" id="1.20.1260.10">
    <property type="match status" value="1"/>
</dbReference>
<dbReference type="RefSeq" id="WP_223093052.1">
    <property type="nucleotide sequence ID" value="NZ_CP061913.1"/>
</dbReference>
<dbReference type="PROSITE" id="PS51318">
    <property type="entry name" value="TAT"/>
    <property type="match status" value="1"/>
</dbReference>
<reference evidence="1 2" key="1">
    <citation type="submission" date="2024-09" db="EMBL/GenBank/DDBJ databases">
        <authorList>
            <person name="Sun Q."/>
            <person name="Mori K."/>
        </authorList>
    </citation>
    <scope>NUCLEOTIDE SEQUENCE [LARGE SCALE GENOMIC DNA]</scope>
    <source>
        <strain evidence="1 2">JCM 3307</strain>
    </source>
</reference>
<dbReference type="EMBL" id="JBHMCA010000043">
    <property type="protein sequence ID" value="MFB9445886.1"/>
    <property type="molecule type" value="Genomic_DNA"/>
</dbReference>
<dbReference type="Proteomes" id="UP001589608">
    <property type="component" value="Unassembled WGS sequence"/>
</dbReference>
<organism evidence="1 2">
    <name type="scientific">Dactylosporangium vinaceum</name>
    <dbReference type="NCBI Taxonomy" id="53362"/>
    <lineage>
        <taxon>Bacteria</taxon>
        <taxon>Bacillati</taxon>
        <taxon>Actinomycetota</taxon>
        <taxon>Actinomycetes</taxon>
        <taxon>Micromonosporales</taxon>
        <taxon>Micromonosporaceae</taxon>
        <taxon>Dactylosporangium</taxon>
    </lineage>
</organism>
<protein>
    <submittedName>
        <fullName evidence="1">Ferritin-like domain-containing protein</fullName>
    </submittedName>
</protein>
<dbReference type="InterPro" id="IPR012347">
    <property type="entry name" value="Ferritin-like"/>
</dbReference>